<comment type="similarity">
    <text evidence="2">Belongs to the cytochrome c oxidase bacterial subunit 4 family.</text>
</comment>
<dbReference type="GO" id="GO:0019646">
    <property type="term" value="P:aerobic electron transport chain"/>
    <property type="evidence" value="ECO:0007669"/>
    <property type="project" value="TreeGrafter"/>
</dbReference>
<dbReference type="GO" id="GO:0015078">
    <property type="term" value="F:proton transmembrane transporter activity"/>
    <property type="evidence" value="ECO:0007669"/>
    <property type="project" value="TreeGrafter"/>
</dbReference>
<gene>
    <name evidence="8" type="ORF">I8U20_11840</name>
</gene>
<dbReference type="AlphaFoldDB" id="A0A8I1AFA7"/>
<dbReference type="InterPro" id="IPR005171">
    <property type="entry name" value="Cyt_c_oxidase_su4_prok"/>
</dbReference>
<evidence type="ECO:0000313" key="9">
    <source>
        <dbReference type="Proteomes" id="UP000633619"/>
    </source>
</evidence>
<comment type="caution">
    <text evidence="8">The sequence shown here is derived from an EMBL/GenBank/DDBJ whole genome shotgun (WGS) entry which is preliminary data.</text>
</comment>
<dbReference type="Proteomes" id="UP000633619">
    <property type="component" value="Unassembled WGS sequence"/>
</dbReference>
<evidence type="ECO:0000256" key="4">
    <source>
        <dbReference type="ARBA" id="ARBA00022692"/>
    </source>
</evidence>
<sequence length="97" mass="10676">MKKPSSFPWSHVIGFIGSIVLTLLAIGFAVRSPLSMVGTLTVLLVLAALQILIQLIFFMHINEKRGPAYHTIAISLGFVFTFAVIAGSIWVMTFSYF</sequence>
<evidence type="ECO:0000256" key="2">
    <source>
        <dbReference type="ARBA" id="ARBA00008079"/>
    </source>
</evidence>
<evidence type="ECO:0000313" key="8">
    <source>
        <dbReference type="EMBL" id="MBH8596020.1"/>
    </source>
</evidence>
<name>A0A8I1AFA7_THEIN</name>
<dbReference type="Pfam" id="PF03626">
    <property type="entry name" value="COX4_pro"/>
    <property type="match status" value="1"/>
</dbReference>
<keyword evidence="4 7" id="KW-0812">Transmembrane</keyword>
<reference evidence="8 9" key="1">
    <citation type="submission" date="2020-12" db="EMBL/GenBank/DDBJ databases">
        <title>WGS of Thermoactinomyces spp.</title>
        <authorList>
            <person name="Cheng K."/>
        </authorList>
    </citation>
    <scope>NUCLEOTIDE SEQUENCE [LARGE SCALE GENOMIC DNA]</scope>
    <source>
        <strain evidence="9">CICC 10671\DSM 43846</strain>
    </source>
</reference>
<evidence type="ECO:0000256" key="5">
    <source>
        <dbReference type="ARBA" id="ARBA00022989"/>
    </source>
</evidence>
<organism evidence="8 9">
    <name type="scientific">Thermoactinomyces intermedius</name>
    <dbReference type="NCBI Taxonomy" id="2024"/>
    <lineage>
        <taxon>Bacteria</taxon>
        <taxon>Bacillati</taxon>
        <taxon>Bacillota</taxon>
        <taxon>Bacilli</taxon>
        <taxon>Bacillales</taxon>
        <taxon>Thermoactinomycetaceae</taxon>
        <taxon>Thermoactinomyces</taxon>
    </lineage>
</organism>
<keyword evidence="5 7" id="KW-1133">Transmembrane helix</keyword>
<accession>A0A8I1AFA7</accession>
<dbReference type="GO" id="GO:0015990">
    <property type="term" value="P:electron transport coupled proton transport"/>
    <property type="evidence" value="ECO:0007669"/>
    <property type="project" value="TreeGrafter"/>
</dbReference>
<dbReference type="PANTHER" id="PTHR36835">
    <property type="entry name" value="CYTOCHROME BO(3) UBIQUINOL OXIDASE SUBUNIT 4"/>
    <property type="match status" value="1"/>
</dbReference>
<dbReference type="GO" id="GO:0009486">
    <property type="term" value="F:cytochrome bo3 ubiquinol oxidase activity"/>
    <property type="evidence" value="ECO:0007669"/>
    <property type="project" value="TreeGrafter"/>
</dbReference>
<dbReference type="InterPro" id="IPR050968">
    <property type="entry name" value="Cytochrome_c_oxidase_bac_sub4"/>
</dbReference>
<feature type="transmembrane region" description="Helical" evidence="7">
    <location>
        <begin position="36"/>
        <end position="59"/>
    </location>
</feature>
<dbReference type="EMBL" id="JAECVW010000008">
    <property type="protein sequence ID" value="MBH8596020.1"/>
    <property type="molecule type" value="Genomic_DNA"/>
</dbReference>
<keyword evidence="3" id="KW-1003">Cell membrane</keyword>
<keyword evidence="6 7" id="KW-0472">Membrane</keyword>
<keyword evidence="9" id="KW-1185">Reference proteome</keyword>
<proteinExistence type="inferred from homology"/>
<dbReference type="RefSeq" id="WP_181732567.1">
    <property type="nucleotide sequence ID" value="NZ_JACEIR010000009.1"/>
</dbReference>
<evidence type="ECO:0000256" key="3">
    <source>
        <dbReference type="ARBA" id="ARBA00022475"/>
    </source>
</evidence>
<dbReference type="GO" id="GO:0005886">
    <property type="term" value="C:plasma membrane"/>
    <property type="evidence" value="ECO:0007669"/>
    <property type="project" value="UniProtKB-SubCell"/>
</dbReference>
<evidence type="ECO:0000256" key="7">
    <source>
        <dbReference type="SAM" id="Phobius"/>
    </source>
</evidence>
<feature type="transmembrane region" description="Helical" evidence="7">
    <location>
        <begin position="12"/>
        <end position="30"/>
    </location>
</feature>
<evidence type="ECO:0000256" key="1">
    <source>
        <dbReference type="ARBA" id="ARBA00004651"/>
    </source>
</evidence>
<evidence type="ECO:0000256" key="6">
    <source>
        <dbReference type="ARBA" id="ARBA00023136"/>
    </source>
</evidence>
<feature type="transmembrane region" description="Helical" evidence="7">
    <location>
        <begin position="71"/>
        <end position="92"/>
    </location>
</feature>
<dbReference type="GO" id="GO:0009319">
    <property type="term" value="C:cytochrome o ubiquinol oxidase complex"/>
    <property type="evidence" value="ECO:0007669"/>
    <property type="project" value="TreeGrafter"/>
</dbReference>
<comment type="subcellular location">
    <subcellularLocation>
        <location evidence="1">Cell membrane</location>
        <topology evidence="1">Multi-pass membrane protein</topology>
    </subcellularLocation>
</comment>
<protein>
    <submittedName>
        <fullName evidence="8">Cytochrome C oxidase subunit IV family protein</fullName>
    </submittedName>
</protein>
<dbReference type="PANTHER" id="PTHR36835:SF1">
    <property type="entry name" value="CYTOCHROME BO(3) UBIQUINOL OXIDASE SUBUNIT 4"/>
    <property type="match status" value="1"/>
</dbReference>